<evidence type="ECO:0000256" key="3">
    <source>
        <dbReference type="ARBA" id="ARBA00022833"/>
    </source>
</evidence>
<proteinExistence type="predicted"/>
<dbReference type="Gene3D" id="3.10.20.90">
    <property type="entry name" value="Phosphatidylinositol 3-kinase Catalytic Subunit, Chain A, domain 1"/>
    <property type="match status" value="1"/>
</dbReference>
<dbReference type="InterPro" id="IPR000626">
    <property type="entry name" value="Ubiquitin-like_dom"/>
</dbReference>
<keyword evidence="1" id="KW-0479">Metal-binding</keyword>
<dbReference type="Ensembl" id="ENSMMOT00000013938.1">
    <property type="protein sequence ID" value="ENSMMOP00000013715.1"/>
    <property type="gene ID" value="ENSMMOG00000010509.1"/>
</dbReference>
<dbReference type="SUPFAM" id="SSF54236">
    <property type="entry name" value="Ubiquitin-like"/>
    <property type="match status" value="1"/>
</dbReference>
<protein>
    <submittedName>
        <fullName evidence="8">Uncharacterized protein</fullName>
    </submittedName>
</protein>
<reference evidence="8" key="1">
    <citation type="submission" date="2025-08" db="UniProtKB">
        <authorList>
            <consortium name="Ensembl"/>
        </authorList>
    </citation>
    <scope>IDENTIFICATION</scope>
</reference>
<evidence type="ECO:0000256" key="5">
    <source>
        <dbReference type="SAM" id="MobiDB-lite"/>
    </source>
</evidence>
<keyword evidence="3" id="KW-0862">Zinc</keyword>
<dbReference type="Proteomes" id="UP000261620">
    <property type="component" value="Unplaced"/>
</dbReference>
<dbReference type="Gene3D" id="4.10.1110.10">
    <property type="entry name" value="AN1-like Zinc finger"/>
    <property type="match status" value="1"/>
</dbReference>
<dbReference type="PROSITE" id="PS51039">
    <property type="entry name" value="ZF_AN1"/>
    <property type="match status" value="1"/>
</dbReference>
<feature type="compositionally biased region" description="Basic and acidic residues" evidence="5">
    <location>
        <begin position="571"/>
        <end position="583"/>
    </location>
</feature>
<dbReference type="SUPFAM" id="SSF118310">
    <property type="entry name" value="AN1-like Zinc finger"/>
    <property type="match status" value="1"/>
</dbReference>
<evidence type="ECO:0000259" key="7">
    <source>
        <dbReference type="PROSITE" id="PS51039"/>
    </source>
</evidence>
<feature type="compositionally biased region" description="Polar residues" evidence="5">
    <location>
        <begin position="253"/>
        <end position="262"/>
    </location>
</feature>
<dbReference type="Pfam" id="PF01428">
    <property type="entry name" value="zf-AN1"/>
    <property type="match status" value="1"/>
</dbReference>
<dbReference type="InterPro" id="IPR019956">
    <property type="entry name" value="Ubiquitin_dom"/>
</dbReference>
<dbReference type="CDD" id="cd01802">
    <property type="entry name" value="Ubl_ZFAND4"/>
    <property type="match status" value="1"/>
</dbReference>
<dbReference type="SMART" id="SM00213">
    <property type="entry name" value="UBQ"/>
    <property type="match status" value="1"/>
</dbReference>
<dbReference type="PRINTS" id="PR00348">
    <property type="entry name" value="UBIQUITIN"/>
</dbReference>
<feature type="region of interest" description="Disordered" evidence="5">
    <location>
        <begin position="233"/>
        <end position="343"/>
    </location>
</feature>
<dbReference type="InterPro" id="IPR000058">
    <property type="entry name" value="Znf_AN1"/>
</dbReference>
<feature type="compositionally biased region" description="Basic and acidic residues" evidence="5">
    <location>
        <begin position="521"/>
        <end position="539"/>
    </location>
</feature>
<dbReference type="InterPro" id="IPR029071">
    <property type="entry name" value="Ubiquitin-like_domsf"/>
</dbReference>
<dbReference type="GO" id="GO:0008270">
    <property type="term" value="F:zinc ion binding"/>
    <property type="evidence" value="ECO:0007669"/>
    <property type="project" value="UniProtKB-KW"/>
</dbReference>
<accession>A0A3Q4B7F1</accession>
<dbReference type="OMA" id="ECRCGHN"/>
<feature type="compositionally biased region" description="Polar residues" evidence="5">
    <location>
        <begin position="489"/>
        <end position="499"/>
    </location>
</feature>
<evidence type="ECO:0000256" key="4">
    <source>
        <dbReference type="PROSITE-ProRule" id="PRU00449"/>
    </source>
</evidence>
<sequence>MTDKKEPPFFNDDSMGAFHYKLPFYDTMELFIETLTGTCFELRVLPFEAVISVKAKIQRLEGIPVAQQHLIWNNLELDDEHCLHDYGIAEGCTLKLVLALRGGPINTRKVTMEDPIKEGADLMESTKDEGWEKSLSNKQVTFVVYREGDQFNFFRVVDRGDGTLTPLSESLRFGYLHNIFAVFKHNLGGSVHNICAEEEEDGESCAATRQNLENSITMNKMKLLKAKMEDMNLNKKPKKSAKVKPRSPVSPHPFSSSLGPSSTRHHHRPFRSLPNFNHPRQSNAQLPPIANHISTDPSFPPTATTSAHSSIPRRPPPSFSSPASMLPEEETCPPFAKIRPPPKVSRLDIGSTRLMGDCVYPQLPPLCIRGPPEATFDPAEPAGEAVGLGLLEEATGLVVPTQPGAPFGELSDPLSLDVSNPPEGGHRSLEVGPQHQMSLSPSPLSTWTLGTTDTLTSRADRTVLGISFHISPRSPLPISVSTSTSCLQPNVQAQSSAQSKRGKTSPLPSIMSTHLPCLRGAKVESHGKRPEIISKREARGITKMADQACKEPLGSVNNSDLLASLSSRALDSSDHRDSHRESLGLELASPPSTSSGQVSLYSRLPTTPNSTPAYPLPPVKAPKGSKKKSSKHCFLCGRKTGLATSYECRCGHNFCAPHRYAETHDCTYDYKSAGRRFLQETNPLISAPKLPKI</sequence>
<evidence type="ECO:0000256" key="1">
    <source>
        <dbReference type="ARBA" id="ARBA00022723"/>
    </source>
</evidence>
<keyword evidence="9" id="KW-1185">Reference proteome</keyword>
<feature type="compositionally biased region" description="Polar residues" evidence="5">
    <location>
        <begin position="590"/>
        <end position="612"/>
    </location>
</feature>
<feature type="compositionally biased region" description="Polar residues" evidence="5">
    <location>
        <begin position="292"/>
        <end position="305"/>
    </location>
</feature>
<dbReference type="STRING" id="94237.ENSMMOP00000013715"/>
<reference evidence="8" key="2">
    <citation type="submission" date="2025-09" db="UniProtKB">
        <authorList>
            <consortium name="Ensembl"/>
        </authorList>
    </citation>
    <scope>IDENTIFICATION</scope>
</reference>
<feature type="region of interest" description="Disordered" evidence="5">
    <location>
        <begin position="489"/>
        <end position="539"/>
    </location>
</feature>
<dbReference type="AlphaFoldDB" id="A0A3Q4B7F1"/>
<dbReference type="InterPro" id="IPR035896">
    <property type="entry name" value="AN1-like_Znf"/>
</dbReference>
<dbReference type="PROSITE" id="PS50053">
    <property type="entry name" value="UBIQUITIN_2"/>
    <property type="match status" value="1"/>
</dbReference>
<feature type="compositionally biased region" description="Basic residues" evidence="5">
    <location>
        <begin position="235"/>
        <end position="245"/>
    </location>
</feature>
<feature type="domain" description="Ubiquitin-like" evidence="6">
    <location>
        <begin position="28"/>
        <end position="103"/>
    </location>
</feature>
<organism evidence="8 9">
    <name type="scientific">Mola mola</name>
    <name type="common">Ocean sunfish</name>
    <name type="synonym">Tetraodon mola</name>
    <dbReference type="NCBI Taxonomy" id="94237"/>
    <lineage>
        <taxon>Eukaryota</taxon>
        <taxon>Metazoa</taxon>
        <taxon>Chordata</taxon>
        <taxon>Craniata</taxon>
        <taxon>Vertebrata</taxon>
        <taxon>Euteleostomi</taxon>
        <taxon>Actinopterygii</taxon>
        <taxon>Neopterygii</taxon>
        <taxon>Teleostei</taxon>
        <taxon>Neoteleostei</taxon>
        <taxon>Acanthomorphata</taxon>
        <taxon>Eupercaria</taxon>
        <taxon>Tetraodontiformes</taxon>
        <taxon>Molidae</taxon>
        <taxon>Mola</taxon>
    </lineage>
</organism>
<evidence type="ECO:0000259" key="6">
    <source>
        <dbReference type="PROSITE" id="PS50053"/>
    </source>
</evidence>
<evidence type="ECO:0000313" key="8">
    <source>
        <dbReference type="Ensembl" id="ENSMMOP00000013715.1"/>
    </source>
</evidence>
<feature type="region of interest" description="Disordered" evidence="5">
    <location>
        <begin position="570"/>
        <end position="629"/>
    </location>
</feature>
<dbReference type="InterPro" id="IPR053061">
    <property type="entry name" value="AN1-type_zinc_finger"/>
</dbReference>
<dbReference type="PANTHER" id="PTHR46728">
    <property type="entry name" value="AN1-TYPE ZINC FINGER PROTEIN 4"/>
    <property type="match status" value="1"/>
</dbReference>
<evidence type="ECO:0000313" key="9">
    <source>
        <dbReference type="Proteomes" id="UP000261620"/>
    </source>
</evidence>
<name>A0A3Q4B7F1_MOLML</name>
<dbReference type="Pfam" id="PF00240">
    <property type="entry name" value="ubiquitin"/>
    <property type="match status" value="1"/>
</dbReference>
<feature type="domain" description="AN1-type" evidence="7">
    <location>
        <begin position="627"/>
        <end position="674"/>
    </location>
</feature>
<evidence type="ECO:0000256" key="2">
    <source>
        <dbReference type="ARBA" id="ARBA00022771"/>
    </source>
</evidence>
<keyword evidence="2 4" id="KW-0863">Zinc-finger</keyword>
<dbReference type="PANTHER" id="PTHR46728:SF1">
    <property type="entry name" value="AN1-TYPE ZINC FINGER PROTEIN 4"/>
    <property type="match status" value="1"/>
</dbReference>
<feature type="compositionally biased region" description="Polar residues" evidence="5">
    <location>
        <begin position="274"/>
        <end position="285"/>
    </location>
</feature>
<dbReference type="SMART" id="SM00154">
    <property type="entry name" value="ZnF_AN1"/>
    <property type="match status" value="1"/>
</dbReference>